<dbReference type="InterPro" id="IPR020846">
    <property type="entry name" value="MFS_dom"/>
</dbReference>
<keyword evidence="9" id="KW-1185">Reference proteome</keyword>
<dbReference type="GO" id="GO:0005886">
    <property type="term" value="C:plasma membrane"/>
    <property type="evidence" value="ECO:0007669"/>
    <property type="project" value="UniProtKB-SubCell"/>
</dbReference>
<feature type="transmembrane region" description="Helical" evidence="6">
    <location>
        <begin position="171"/>
        <end position="193"/>
    </location>
</feature>
<comment type="subcellular location">
    <subcellularLocation>
        <location evidence="1">Cell membrane</location>
        <topology evidence="1">Multi-pass membrane protein</topology>
    </subcellularLocation>
</comment>
<feature type="transmembrane region" description="Helical" evidence="6">
    <location>
        <begin position="214"/>
        <end position="236"/>
    </location>
</feature>
<feature type="transmembrane region" description="Helical" evidence="6">
    <location>
        <begin position="341"/>
        <end position="360"/>
    </location>
</feature>
<feature type="domain" description="Major facilitator superfamily (MFS) profile" evidence="7">
    <location>
        <begin position="19"/>
        <end position="392"/>
    </location>
</feature>
<feature type="transmembrane region" description="Helical" evidence="6">
    <location>
        <begin position="12"/>
        <end position="33"/>
    </location>
</feature>
<dbReference type="SUPFAM" id="SSF103473">
    <property type="entry name" value="MFS general substrate transporter"/>
    <property type="match status" value="1"/>
</dbReference>
<dbReference type="InterPro" id="IPR011701">
    <property type="entry name" value="MFS"/>
</dbReference>
<feature type="transmembrane region" description="Helical" evidence="6">
    <location>
        <begin position="53"/>
        <end position="77"/>
    </location>
</feature>
<evidence type="ECO:0000256" key="5">
    <source>
        <dbReference type="ARBA" id="ARBA00023136"/>
    </source>
</evidence>
<keyword evidence="4 6" id="KW-1133">Transmembrane helix</keyword>
<dbReference type="InterPro" id="IPR050189">
    <property type="entry name" value="MFS_Efflux_Transporters"/>
</dbReference>
<evidence type="ECO:0000256" key="2">
    <source>
        <dbReference type="ARBA" id="ARBA00022475"/>
    </source>
</evidence>
<keyword evidence="5 6" id="KW-0472">Membrane</keyword>
<feature type="transmembrane region" description="Helical" evidence="6">
    <location>
        <begin position="307"/>
        <end position="329"/>
    </location>
</feature>
<feature type="transmembrane region" description="Helical" evidence="6">
    <location>
        <begin position="84"/>
        <end position="103"/>
    </location>
</feature>
<feature type="transmembrane region" description="Helical" evidence="6">
    <location>
        <begin position="143"/>
        <end position="165"/>
    </location>
</feature>
<dbReference type="InterPro" id="IPR036259">
    <property type="entry name" value="MFS_trans_sf"/>
</dbReference>
<evidence type="ECO:0000313" key="9">
    <source>
        <dbReference type="Proteomes" id="UP000184248"/>
    </source>
</evidence>
<dbReference type="EMBL" id="FRAL01000010">
    <property type="protein sequence ID" value="SHL27774.1"/>
    <property type="molecule type" value="Genomic_DNA"/>
</dbReference>
<keyword evidence="3 6" id="KW-0812">Transmembrane</keyword>
<dbReference type="PANTHER" id="PTHR43124">
    <property type="entry name" value="PURINE EFFLUX PUMP PBUE"/>
    <property type="match status" value="1"/>
</dbReference>
<evidence type="ECO:0000256" key="6">
    <source>
        <dbReference type="SAM" id="Phobius"/>
    </source>
</evidence>
<reference evidence="9" key="1">
    <citation type="submission" date="2016-11" db="EMBL/GenBank/DDBJ databases">
        <authorList>
            <person name="Varghese N."/>
            <person name="Submissions S."/>
        </authorList>
    </citation>
    <scope>NUCLEOTIDE SEQUENCE [LARGE SCALE GENOMIC DNA]</scope>
    <source>
        <strain evidence="9">ALO Sharm</strain>
    </source>
</reference>
<gene>
    <name evidence="8" type="ORF">SAMN05192556_11088</name>
</gene>
<dbReference type="RefSeq" id="WP_064700539.1">
    <property type="nucleotide sequence ID" value="NZ_BDEO01000012.1"/>
</dbReference>
<evidence type="ECO:0000256" key="1">
    <source>
        <dbReference type="ARBA" id="ARBA00004651"/>
    </source>
</evidence>
<dbReference type="PROSITE" id="PS50850">
    <property type="entry name" value="MFS"/>
    <property type="match status" value="1"/>
</dbReference>
<name>A0A1M6ZBM8_9GAMM</name>
<feature type="transmembrane region" description="Helical" evidence="6">
    <location>
        <begin position="109"/>
        <end position="131"/>
    </location>
</feature>
<feature type="transmembrane region" description="Helical" evidence="6">
    <location>
        <begin position="372"/>
        <end position="392"/>
    </location>
</feature>
<evidence type="ECO:0000256" key="4">
    <source>
        <dbReference type="ARBA" id="ARBA00022989"/>
    </source>
</evidence>
<dbReference type="CDD" id="cd17324">
    <property type="entry name" value="MFS_NepI_like"/>
    <property type="match status" value="1"/>
</dbReference>
<keyword evidence="2" id="KW-1003">Cell membrane</keyword>
<feature type="transmembrane region" description="Helical" evidence="6">
    <location>
        <begin position="256"/>
        <end position="274"/>
    </location>
</feature>
<accession>A0A1M6ZBM8</accession>
<evidence type="ECO:0000256" key="3">
    <source>
        <dbReference type="ARBA" id="ARBA00022692"/>
    </source>
</evidence>
<dbReference type="GO" id="GO:0022857">
    <property type="term" value="F:transmembrane transporter activity"/>
    <property type="evidence" value="ECO:0007669"/>
    <property type="project" value="InterPro"/>
</dbReference>
<protein>
    <submittedName>
        <fullName evidence="8">Predicted arabinose efflux permease, MFS family</fullName>
    </submittedName>
</protein>
<feature type="transmembrane region" description="Helical" evidence="6">
    <location>
        <begin position="281"/>
        <end position="301"/>
    </location>
</feature>
<dbReference type="Pfam" id="PF07690">
    <property type="entry name" value="MFS_1"/>
    <property type="match status" value="1"/>
</dbReference>
<dbReference type="AlphaFoldDB" id="A0A1M6ZBM8"/>
<dbReference type="OrthoDB" id="9788453at2"/>
<evidence type="ECO:0000313" key="8">
    <source>
        <dbReference type="EMBL" id="SHL27774.1"/>
    </source>
</evidence>
<evidence type="ECO:0000259" key="7">
    <source>
        <dbReference type="PROSITE" id="PS50850"/>
    </source>
</evidence>
<sequence length="397" mass="40707">MEDARTTGARETVGAHWWGVIAVMAGIFLLVTAEQLPIGLLSQVAASLGVTPGLAGLMVTVPGVVAAFSAPLLPVAVGRLDRRVMLTGLMALMVAGSALTVLADSFEVLLGARVLVGMSIGGFWAIAGSIAPRLVPTDKVPRAMTVIFGGVAAASVLGVPAGTLLGEYSHWRVAFGALGALSLVTALALWGWLPRLPPTEPVRLRNLGQQLGHRGVRVAVMATGLIVIGHFSAYTFISPLLQQISGIALADVGSLLLLYGAAGIVGNVTAGAFAGYHPYRAVLAIPSLLLLVVASFTWLGGQPAGGITLLMVWGAVFGSVSVSIQTWILRTAPNTEAATALMAFVFNLSIGLGATVGGSVVDSINLPSVTWFAGGFFLVATLLVLCTPASVVGEKTR</sequence>
<organism evidence="8 9">
    <name type="scientific">Halomonas caseinilytica</name>
    <dbReference type="NCBI Taxonomy" id="438744"/>
    <lineage>
        <taxon>Bacteria</taxon>
        <taxon>Pseudomonadati</taxon>
        <taxon>Pseudomonadota</taxon>
        <taxon>Gammaproteobacteria</taxon>
        <taxon>Oceanospirillales</taxon>
        <taxon>Halomonadaceae</taxon>
        <taxon>Halomonas</taxon>
    </lineage>
</organism>
<proteinExistence type="predicted"/>
<dbReference type="Gene3D" id="1.20.1250.20">
    <property type="entry name" value="MFS general substrate transporter like domains"/>
    <property type="match status" value="2"/>
</dbReference>
<dbReference type="Proteomes" id="UP000184248">
    <property type="component" value="Unassembled WGS sequence"/>
</dbReference>
<dbReference type="PANTHER" id="PTHR43124:SF3">
    <property type="entry name" value="CHLORAMPHENICOL EFFLUX PUMP RV0191"/>
    <property type="match status" value="1"/>
</dbReference>